<proteinExistence type="predicted"/>
<name>A0A4Z2EBJ9_9TELE</name>
<evidence type="ECO:0000256" key="1">
    <source>
        <dbReference type="ARBA" id="ARBA00004479"/>
    </source>
</evidence>
<gene>
    <name evidence="9" type="primary">Unc5a_1</name>
    <name evidence="9" type="ORF">EYF80_063738</name>
</gene>
<evidence type="ECO:0000256" key="5">
    <source>
        <dbReference type="ARBA" id="ARBA00023180"/>
    </source>
</evidence>
<dbReference type="OrthoDB" id="5973910at2759"/>
<evidence type="ECO:0000256" key="6">
    <source>
        <dbReference type="ARBA" id="ARBA00023319"/>
    </source>
</evidence>
<dbReference type="InterPro" id="IPR007110">
    <property type="entry name" value="Ig-like_dom"/>
</dbReference>
<dbReference type="InterPro" id="IPR013783">
    <property type="entry name" value="Ig-like_fold"/>
</dbReference>
<accession>A0A4Z2EBJ9</accession>
<dbReference type="InterPro" id="IPR057755">
    <property type="entry name" value="UNC5A-D-like_N"/>
</dbReference>
<feature type="domain" description="Ig-like" evidence="8">
    <location>
        <begin position="114"/>
        <end position="170"/>
    </location>
</feature>
<dbReference type="Pfam" id="PF25609">
    <property type="entry name" value="Unc5_NetrinR_N"/>
    <property type="match status" value="1"/>
</dbReference>
<keyword evidence="2" id="KW-0472">Membrane</keyword>
<dbReference type="PROSITE" id="PS50835">
    <property type="entry name" value="IG_LIKE"/>
    <property type="match status" value="1"/>
</dbReference>
<comment type="caution">
    <text evidence="9">The sequence shown here is derived from an EMBL/GenBank/DDBJ whole genome shotgun (WGS) entry which is preliminary data.</text>
</comment>
<evidence type="ECO:0000256" key="3">
    <source>
        <dbReference type="ARBA" id="ARBA00023157"/>
    </source>
</evidence>
<comment type="subcellular location">
    <subcellularLocation>
        <location evidence="1">Membrane</location>
        <topology evidence="1">Single-pass type I membrane protein</topology>
    </subcellularLocation>
</comment>
<feature type="region of interest" description="Disordered" evidence="7">
    <location>
        <begin position="51"/>
        <end position="110"/>
    </location>
</feature>
<dbReference type="EMBL" id="SRLO01010925">
    <property type="protein sequence ID" value="TNN26125.1"/>
    <property type="molecule type" value="Genomic_DNA"/>
</dbReference>
<dbReference type="Gene3D" id="2.60.40.10">
    <property type="entry name" value="Immunoglobulins"/>
    <property type="match status" value="2"/>
</dbReference>
<dbReference type="Pfam" id="PF07679">
    <property type="entry name" value="I-set"/>
    <property type="match status" value="1"/>
</dbReference>
<dbReference type="AlphaFoldDB" id="A0A4Z2EBJ9"/>
<dbReference type="Proteomes" id="UP000314294">
    <property type="component" value="Unassembled WGS sequence"/>
</dbReference>
<evidence type="ECO:0000313" key="10">
    <source>
        <dbReference type="Proteomes" id="UP000314294"/>
    </source>
</evidence>
<evidence type="ECO:0000313" key="9">
    <source>
        <dbReference type="EMBL" id="TNN26125.1"/>
    </source>
</evidence>
<dbReference type="SUPFAM" id="SSF48726">
    <property type="entry name" value="Immunoglobulin"/>
    <property type="match status" value="1"/>
</dbReference>
<keyword evidence="5" id="KW-0325">Glycoprotein</keyword>
<keyword evidence="10" id="KW-1185">Reference proteome</keyword>
<keyword evidence="4 9" id="KW-0675">Receptor</keyword>
<sequence length="174" mass="19814">MQVTIDVTRQQVEKIFGLDEFWCQCVAWSSTGTQKSQKAYIRVAYQHAANTPTADQHATSTPTADQHAAQHANRRPTRRQHANRRPTRHQHANRRPTRHQHALTSQSSPLRAHVEWQRNEDVVDPADPNLFITPDYNLLIKKSRLADTGNYTCVAKNIVARRKSTAATLLVYGK</sequence>
<evidence type="ECO:0000256" key="4">
    <source>
        <dbReference type="ARBA" id="ARBA00023170"/>
    </source>
</evidence>
<feature type="compositionally biased region" description="Basic residues" evidence="7">
    <location>
        <begin position="72"/>
        <end position="101"/>
    </location>
</feature>
<dbReference type="InterPro" id="IPR036179">
    <property type="entry name" value="Ig-like_dom_sf"/>
</dbReference>
<dbReference type="InterPro" id="IPR013098">
    <property type="entry name" value="Ig_I-set"/>
</dbReference>
<reference evidence="9 10" key="1">
    <citation type="submission" date="2019-03" db="EMBL/GenBank/DDBJ databases">
        <title>First draft genome of Liparis tanakae, snailfish: a comprehensive survey of snailfish specific genes.</title>
        <authorList>
            <person name="Kim W."/>
            <person name="Song I."/>
            <person name="Jeong J.-H."/>
            <person name="Kim D."/>
            <person name="Kim S."/>
            <person name="Ryu S."/>
            <person name="Song J.Y."/>
            <person name="Lee S.K."/>
        </authorList>
    </citation>
    <scope>NUCLEOTIDE SEQUENCE [LARGE SCALE GENOMIC DNA]</scope>
    <source>
        <tissue evidence="9">Muscle</tissue>
    </source>
</reference>
<evidence type="ECO:0000256" key="2">
    <source>
        <dbReference type="ARBA" id="ARBA00023136"/>
    </source>
</evidence>
<keyword evidence="6" id="KW-0393">Immunoglobulin domain</keyword>
<protein>
    <submittedName>
        <fullName evidence="9">Netrin receptor UNC5A</fullName>
    </submittedName>
</protein>
<feature type="compositionally biased region" description="Polar residues" evidence="7">
    <location>
        <begin position="51"/>
        <end position="64"/>
    </location>
</feature>
<evidence type="ECO:0000259" key="8">
    <source>
        <dbReference type="PROSITE" id="PS50835"/>
    </source>
</evidence>
<organism evidence="9 10">
    <name type="scientific">Liparis tanakae</name>
    <name type="common">Tanaka's snailfish</name>
    <dbReference type="NCBI Taxonomy" id="230148"/>
    <lineage>
        <taxon>Eukaryota</taxon>
        <taxon>Metazoa</taxon>
        <taxon>Chordata</taxon>
        <taxon>Craniata</taxon>
        <taxon>Vertebrata</taxon>
        <taxon>Euteleostomi</taxon>
        <taxon>Actinopterygii</taxon>
        <taxon>Neopterygii</taxon>
        <taxon>Teleostei</taxon>
        <taxon>Neoteleostei</taxon>
        <taxon>Acanthomorphata</taxon>
        <taxon>Eupercaria</taxon>
        <taxon>Perciformes</taxon>
        <taxon>Cottioidei</taxon>
        <taxon>Cottales</taxon>
        <taxon>Liparidae</taxon>
        <taxon>Liparis</taxon>
    </lineage>
</organism>
<keyword evidence="3" id="KW-1015">Disulfide bond</keyword>
<evidence type="ECO:0000256" key="7">
    <source>
        <dbReference type="SAM" id="MobiDB-lite"/>
    </source>
</evidence>